<dbReference type="Pfam" id="PF11453">
    <property type="entry name" value="DUF2950"/>
    <property type="match status" value="1"/>
</dbReference>
<evidence type="ECO:0000313" key="2">
    <source>
        <dbReference type="Proteomes" id="UP000593765"/>
    </source>
</evidence>
<proteinExistence type="predicted"/>
<dbReference type="InterPro" id="IPR021556">
    <property type="entry name" value="DUF2950"/>
</dbReference>
<accession>A0A7M2WVR5</accession>
<dbReference type="EMBL" id="CP063458">
    <property type="protein sequence ID" value="QOV89479.1"/>
    <property type="molecule type" value="Genomic_DNA"/>
</dbReference>
<evidence type="ECO:0000313" key="1">
    <source>
        <dbReference type="EMBL" id="QOV89479.1"/>
    </source>
</evidence>
<dbReference type="RefSeq" id="WP_206292520.1">
    <property type="nucleotide sequence ID" value="NZ_CP063458.1"/>
</dbReference>
<dbReference type="Proteomes" id="UP000593765">
    <property type="component" value="Chromosome"/>
</dbReference>
<keyword evidence="2" id="KW-1185">Reference proteome</keyword>
<dbReference type="PROSITE" id="PS51257">
    <property type="entry name" value="PROKAR_LIPOPROTEIN"/>
    <property type="match status" value="1"/>
</dbReference>
<dbReference type="KEGG" id="hbs:IPV69_25325"/>
<name>A0A7M2WVR5_9BACT</name>
<organism evidence="1 2">
    <name type="scientific">Humisphaera borealis</name>
    <dbReference type="NCBI Taxonomy" id="2807512"/>
    <lineage>
        <taxon>Bacteria</taxon>
        <taxon>Pseudomonadati</taxon>
        <taxon>Planctomycetota</taxon>
        <taxon>Phycisphaerae</taxon>
        <taxon>Tepidisphaerales</taxon>
        <taxon>Tepidisphaeraceae</taxon>
        <taxon>Humisphaera</taxon>
    </lineage>
</organism>
<gene>
    <name evidence="1" type="ORF">IPV69_25325</name>
</gene>
<dbReference type="AlphaFoldDB" id="A0A7M2WVR5"/>
<sequence>MSLRLTVIRIWAVGVVAASAGILGGCGSAPAVYSSPQLAASALADATRSGSKEKLSVVLGTQGADVISSGDEVMDQNDMKAFVVAYDRQNEVVAEAGGSQTLLVGQDRWPFPVPIVNRDGGWRFDVEKGREEITNRRVGRNELNAINVCQAIVDAQHEYARQAGGDPQYAQKFVSDPGKRNGLFWPAADGAAPSPLGPLVAAATEEGYDLQAIKSGKSAYHGYRYRILTSQGAAAPGGARDYVIDGKMIGGFGVVAYPAEYGVTGVMTFITSHNGVVYQADLGTDTAKVAQAMTVFNPDSTWTKVAEDGK</sequence>
<reference evidence="1 2" key="1">
    <citation type="submission" date="2020-10" db="EMBL/GenBank/DDBJ databases">
        <title>Wide distribution of Phycisphaera-like planctomycetes from WD2101 soil group in peatlands and genome analysis of the first cultivated representative.</title>
        <authorList>
            <person name="Dedysh S.N."/>
            <person name="Beletsky A.V."/>
            <person name="Ivanova A."/>
            <person name="Kulichevskaya I.S."/>
            <person name="Suzina N.E."/>
            <person name="Philippov D.A."/>
            <person name="Rakitin A.L."/>
            <person name="Mardanov A.V."/>
            <person name="Ravin N.V."/>
        </authorList>
    </citation>
    <scope>NUCLEOTIDE SEQUENCE [LARGE SCALE GENOMIC DNA]</scope>
    <source>
        <strain evidence="1 2">M1803</strain>
    </source>
</reference>
<protein>
    <submittedName>
        <fullName evidence="1">DUF2950 domain-containing protein</fullName>
    </submittedName>
</protein>